<dbReference type="EMBL" id="BLAU01000001">
    <property type="protein sequence ID" value="GET22155.1"/>
    <property type="molecule type" value="Genomic_DNA"/>
</dbReference>
<evidence type="ECO:0000313" key="4">
    <source>
        <dbReference type="Proteomes" id="UP000240621"/>
    </source>
</evidence>
<gene>
    <name evidence="3" type="ORF">CLV93_11114</name>
    <name evidence="2" type="ORF">JCM18694_24010</name>
</gene>
<reference evidence="2 5" key="2">
    <citation type="submission" date="2019-10" db="EMBL/GenBank/DDBJ databases">
        <title>Prolixibacter strains distinguished by the presence of nitrate reductase genes were adept at nitrate-dependent anaerobic corrosion of metallic iron and carbon steel.</title>
        <authorList>
            <person name="Iino T."/>
            <person name="Shono N."/>
            <person name="Ito K."/>
            <person name="Nakamura R."/>
            <person name="Sueoka K."/>
            <person name="Harayama S."/>
            <person name="Ohkuma M."/>
        </authorList>
    </citation>
    <scope>NUCLEOTIDE SEQUENCE [LARGE SCALE GENOMIC DNA]</scope>
    <source>
        <strain evidence="2 5">MIC1-1</strain>
    </source>
</reference>
<dbReference type="RefSeq" id="WP_146142051.1">
    <property type="nucleotide sequence ID" value="NZ_BLAU01000001.1"/>
</dbReference>
<keyword evidence="5" id="KW-1185">Reference proteome</keyword>
<dbReference type="Proteomes" id="UP000396862">
    <property type="component" value="Unassembled WGS sequence"/>
</dbReference>
<feature type="signal peptide" evidence="1">
    <location>
        <begin position="1"/>
        <end position="23"/>
    </location>
</feature>
<evidence type="ECO:0000313" key="3">
    <source>
        <dbReference type="EMBL" id="PSK81037.1"/>
    </source>
</evidence>
<comment type="caution">
    <text evidence="3">The sequence shown here is derived from an EMBL/GenBank/DDBJ whole genome shotgun (WGS) entry which is preliminary data.</text>
</comment>
<evidence type="ECO:0008006" key="6">
    <source>
        <dbReference type="Google" id="ProtNLM"/>
    </source>
</evidence>
<reference evidence="3 4" key="1">
    <citation type="submission" date="2018-03" db="EMBL/GenBank/DDBJ databases">
        <title>Genomic Encyclopedia of Archaeal and Bacterial Type Strains, Phase II (KMG-II): from individual species to whole genera.</title>
        <authorList>
            <person name="Goeker M."/>
        </authorList>
    </citation>
    <scope>NUCLEOTIDE SEQUENCE [LARGE SCALE GENOMIC DNA]</scope>
    <source>
        <strain evidence="3 4">DSM 27267</strain>
    </source>
</reference>
<dbReference type="Proteomes" id="UP000240621">
    <property type="component" value="Unassembled WGS sequence"/>
</dbReference>
<organism evidence="3 4">
    <name type="scientific">Prolixibacter denitrificans</name>
    <dbReference type="NCBI Taxonomy" id="1541063"/>
    <lineage>
        <taxon>Bacteria</taxon>
        <taxon>Pseudomonadati</taxon>
        <taxon>Bacteroidota</taxon>
        <taxon>Bacteroidia</taxon>
        <taxon>Marinilabiliales</taxon>
        <taxon>Prolixibacteraceae</taxon>
        <taxon>Prolixibacter</taxon>
    </lineage>
</organism>
<dbReference type="EMBL" id="PYGC01000011">
    <property type="protein sequence ID" value="PSK81037.1"/>
    <property type="molecule type" value="Genomic_DNA"/>
</dbReference>
<evidence type="ECO:0000256" key="1">
    <source>
        <dbReference type="SAM" id="SignalP"/>
    </source>
</evidence>
<proteinExistence type="predicted"/>
<accession>A0A2P8C7X6</accession>
<keyword evidence="1" id="KW-0732">Signal</keyword>
<evidence type="ECO:0000313" key="5">
    <source>
        <dbReference type="Proteomes" id="UP000396862"/>
    </source>
</evidence>
<name>A0A2P8C7X6_9BACT</name>
<dbReference type="AlphaFoldDB" id="A0A2P8C7X6"/>
<dbReference type="OrthoDB" id="1187639at2"/>
<feature type="chain" id="PRO_5015162964" description="YARHG domain-containing protein" evidence="1">
    <location>
        <begin position="24"/>
        <end position="238"/>
    </location>
</feature>
<sequence length="238" mass="28280">MLFYSLRRVLPLLLLCLPFTLRAQKASVDTLKKQYEQYDQMYGLNDLLVNGVLYINLHYNATGYPFMGENTFRRGSVTVKNENFSPVELKYDIVNQQLVLKVINSFGGESHIILRRNFIHQFTLEGGYLFEWIDNDQLHPSFYQVIGEKGFRWLIKYTKFLEIPQGSQANHRAYTKAYRKYYFERDGKVFDIRNRRAIKKLFPDKKKELKKYFRAHRKSFSAISNEDFNNLLNILKDA</sequence>
<protein>
    <recommendedName>
        <fullName evidence="6">YARHG domain-containing protein</fullName>
    </recommendedName>
</protein>
<evidence type="ECO:0000313" key="2">
    <source>
        <dbReference type="EMBL" id="GET22155.1"/>
    </source>
</evidence>